<name>Q58M94_BPPRM</name>
<dbReference type="PANTHER" id="PTHR43630">
    <property type="entry name" value="POLY-BETA-1,6-N-ACETYL-D-GLUCOSAMINE SYNTHASE"/>
    <property type="match status" value="1"/>
</dbReference>
<reference evidence="2 4" key="1">
    <citation type="journal article" date="2005" name="PLoS Biol.">
        <title>Three Prochlorococcus cyanophage genomes: signature features and ecological interpretations.</title>
        <authorList>
            <person name="Sullivan M.B."/>
            <person name="Coleman M.L."/>
            <person name="Weigele P."/>
            <person name="Rohwer F."/>
            <person name="Chisholm S.W."/>
        </authorList>
    </citation>
    <scope>NUCLEOTIDE SEQUENCE</scope>
</reference>
<dbReference type="KEGG" id="vg:3294459"/>
<evidence type="ECO:0000313" key="3">
    <source>
        <dbReference type="EMBL" id="ACY76141.1"/>
    </source>
</evidence>
<dbReference type="RefSeq" id="YP_214492.1">
    <property type="nucleotide sequence ID" value="NC_006883.2"/>
</dbReference>
<accession>Q58M94</accession>
<reference evidence="2 4" key="3">
    <citation type="journal article" date="2010" name="Environ. Microbiol.">
        <title>Genomic analysis of oceanic cyanobacterial myoviruses compared with T4-like myoviruses from diverse hosts and environments.</title>
        <authorList>
            <person name="Sullivan M.B."/>
            <person name="Huang K.H."/>
            <person name="Ignacio-Espinoza J.C."/>
            <person name="Berlin A.M."/>
            <person name="Kelly L."/>
            <person name="Weigele P.R."/>
            <person name="DeFrancesco A.S."/>
            <person name="Kern S.E."/>
            <person name="Thompson L.R."/>
            <person name="Young S."/>
            <person name="Yandava C."/>
            <person name="Fu R."/>
            <person name="Krastins B."/>
            <person name="Chase M."/>
            <person name="Sarracino D."/>
            <person name="Osburne M.S."/>
            <person name="Henn M.R."/>
            <person name="Chisholm S.W."/>
        </authorList>
    </citation>
    <scope>NUCLEOTIDE SEQUENCE [LARGE SCALE GENOMIC DNA]</scope>
</reference>
<keyword evidence="4" id="KW-1185">Reference proteome</keyword>
<evidence type="ECO:0000259" key="1">
    <source>
        <dbReference type="Pfam" id="PF00535"/>
    </source>
</evidence>
<dbReference type="Proteomes" id="UP000000991">
    <property type="component" value="Segment"/>
</dbReference>
<dbReference type="Gene3D" id="3.90.550.10">
    <property type="entry name" value="Spore Coat Polysaccharide Biosynthesis Protein SpsA, Chain A"/>
    <property type="match status" value="1"/>
</dbReference>
<dbReference type="SUPFAM" id="SSF53448">
    <property type="entry name" value="Nucleotide-diphospho-sugar transferases"/>
    <property type="match status" value="1"/>
</dbReference>
<evidence type="ECO:0000313" key="4">
    <source>
        <dbReference type="Proteomes" id="UP000000991"/>
    </source>
</evidence>
<keyword evidence="2" id="KW-0808">Transferase</keyword>
<protein>
    <submittedName>
        <fullName evidence="2">Putative glycosyltransferase family 2</fullName>
    </submittedName>
</protein>
<dbReference type="InterPro" id="IPR001173">
    <property type="entry name" value="Glyco_trans_2-like"/>
</dbReference>
<reference evidence="3 5" key="2">
    <citation type="submission" date="2009-10" db="EMBL/GenBank/DDBJ databases">
        <title>The Genome Sequence of Prochlorococcus phage P-SSM2.</title>
        <authorList>
            <consortium name="The Broad Institute Genome Sequencing Platform"/>
            <person name="Henn M.R."/>
            <person name="Sullivan M.S."/>
            <person name="Osburne M.S."/>
            <person name="Levin J."/>
            <person name="Malboeuf C."/>
            <person name="Casali M."/>
            <person name="Russ C."/>
            <person name="Lennon N."/>
            <person name="Chapman S.B."/>
            <person name="Erlich R."/>
            <person name="Young S.K."/>
            <person name="Koehrsen M."/>
            <person name="Yandava C."/>
            <person name="Zeng Q."/>
            <person name="Alvarado L."/>
            <person name="Anderson S."/>
            <person name="Berlin A."/>
            <person name="Borenstein D."/>
            <person name="Chen Z."/>
            <person name="Engels R."/>
            <person name="Freedman E."/>
            <person name="Gellesch M."/>
            <person name="Goldberg J."/>
            <person name="Green L."/>
            <person name="Griggs A."/>
            <person name="Gujja S."/>
            <person name="Heilman E.R."/>
            <person name="Heiman D."/>
            <person name="Hepburn T."/>
            <person name="Howarth C."/>
            <person name="Jen D."/>
            <person name="Larson L."/>
            <person name="Lewis B."/>
            <person name="Mehta T."/>
            <person name="Park D."/>
            <person name="Pearson M."/>
            <person name="Richards J."/>
            <person name="Rizzolo K."/>
            <person name="Roberts A."/>
            <person name="Ryan E."/>
            <person name="Saif S."/>
            <person name="Shea T."/>
            <person name="Shenoy N."/>
            <person name="Sisk P."/>
            <person name="Stolte C."/>
            <person name="Sykes S."/>
            <person name="Walk T."/>
            <person name="White J."/>
            <person name="Yu Q."/>
            <person name="Coleman M.L."/>
            <person name="Huang K.H."/>
            <person name="Weigele P.R."/>
            <person name="DeFrancesco A.S."/>
            <person name="Kern S.E."/>
            <person name="Thompson L.R."/>
            <person name="Fu R."/>
            <person name="Hombeck B."/>
            <person name="Chisholm S.W."/>
            <person name="Haas B."/>
            <person name="Nusbaum C."/>
            <person name="Birren B."/>
        </authorList>
    </citation>
    <scope>NUCLEOTIDE SEQUENCE [LARGE SCALE GENOMIC DNA]</scope>
    <source>
        <strain evidence="3">P-SSM2</strain>
    </source>
</reference>
<dbReference type="EMBL" id="GU071092">
    <property type="protein sequence ID" value="ACY76141.1"/>
    <property type="molecule type" value="Genomic_DNA"/>
</dbReference>
<dbReference type="Proteomes" id="UP000013923">
    <property type="component" value="Genome"/>
</dbReference>
<feature type="domain" description="Glycosyltransferase 2-like" evidence="1">
    <location>
        <begin position="7"/>
        <end position="134"/>
    </location>
</feature>
<organism evidence="2 4">
    <name type="scientific">Prochlorococcus phage P-SSM2</name>
    <dbReference type="NCBI Taxonomy" id="268746"/>
    <lineage>
        <taxon>Viruses</taxon>
        <taxon>Duplodnaviria</taxon>
        <taxon>Heunggongvirae</taxon>
        <taxon>Uroviricota</taxon>
        <taxon>Caudoviricetes</taxon>
        <taxon>Pantevenvirales</taxon>
        <taxon>Kyanoviridae</taxon>
        <taxon>Salacisavirus</taxon>
        <taxon>Salacisavirus pssm2</taxon>
    </lineage>
</organism>
<dbReference type="EMBL" id="AY939844">
    <property type="protein sequence ID" value="AAX44638.1"/>
    <property type="molecule type" value="Genomic_DNA"/>
</dbReference>
<evidence type="ECO:0000313" key="5">
    <source>
        <dbReference type="Proteomes" id="UP000013923"/>
    </source>
</evidence>
<evidence type="ECO:0000313" key="2">
    <source>
        <dbReference type="EMBL" id="AAX44638.1"/>
    </source>
</evidence>
<dbReference type="GO" id="GO:0016740">
    <property type="term" value="F:transferase activity"/>
    <property type="evidence" value="ECO:0007669"/>
    <property type="project" value="UniProtKB-KW"/>
</dbReference>
<dbReference type="PANTHER" id="PTHR43630:SF2">
    <property type="entry name" value="GLYCOSYLTRANSFERASE"/>
    <property type="match status" value="1"/>
</dbReference>
<dbReference type="Pfam" id="PF00535">
    <property type="entry name" value="Glycos_transf_2"/>
    <property type="match status" value="1"/>
</dbReference>
<proteinExistence type="predicted"/>
<organismHost>
    <name type="scientific">Prochlorococcus</name>
    <dbReference type="NCBI Taxonomy" id="1218"/>
</organismHost>
<dbReference type="InterPro" id="IPR029044">
    <property type="entry name" value="Nucleotide-diphossugar_trans"/>
</dbReference>
<sequence>MKVIALLPFKNEEWCLPAYLHNTKVIADEIIAIDDGSTDDSVKILEYAGAKVYSSEKLRNFNSGWSEGSIRAELLRLGREAEGTHFVCLDADESFSNNFAVLAKQILPQVKPGKKIAMQWLALWKSYTHYRHDSTVWSDNWKEFIFADDPSLSYNSEQHMHLGRTPVSPDESGDSNWLRIDQNIGTVLHFQFAAYNNFQLKQSWFRCSELIQAPGTEAAINAKYSITLLDDNVGLKEMPEVWYEGIPMPTIGYDPEWGEDSFARKDLLPGIMKYFDDYGVEYFKGLDIWHIPQLKERLDG</sequence>
<dbReference type="GeneID" id="3294459"/>
<gene>
    <name evidence="3" type="ORF">PCMG_00265</name>
    <name evidence="2" type="ORF">PSSM2_261</name>
</gene>
<dbReference type="CAZy" id="GT2">
    <property type="family name" value="Glycosyltransferase Family 2"/>
</dbReference>